<evidence type="ECO:0000259" key="11">
    <source>
        <dbReference type="Pfam" id="PF00749"/>
    </source>
</evidence>
<keyword evidence="5 10" id="KW-0436">Ligase</keyword>
<reference evidence="13" key="1">
    <citation type="journal article" date="2021" name="Environ. Microbiol.">
        <title>Genomic characterization of three novel Desulfobacterota classes expand the metabolic and phylogenetic diversity of the phylum.</title>
        <authorList>
            <person name="Murphy C.L."/>
            <person name="Biggerstaff J."/>
            <person name="Eichhorn A."/>
            <person name="Ewing E."/>
            <person name="Shahan R."/>
            <person name="Soriano D."/>
            <person name="Stewart S."/>
            <person name="VanMol K."/>
            <person name="Walker R."/>
            <person name="Walters P."/>
            <person name="Elshahed M.S."/>
            <person name="Youssef N.H."/>
        </authorList>
    </citation>
    <scope>NUCLEOTIDE SEQUENCE</scope>
    <source>
        <strain evidence="13">Zod_Metabat.24</strain>
    </source>
</reference>
<dbReference type="Pfam" id="PF19269">
    <property type="entry name" value="Anticodon_2"/>
    <property type="match status" value="1"/>
</dbReference>
<evidence type="ECO:0000256" key="6">
    <source>
        <dbReference type="ARBA" id="ARBA00022741"/>
    </source>
</evidence>
<dbReference type="Gene3D" id="3.40.50.620">
    <property type="entry name" value="HUPs"/>
    <property type="match status" value="1"/>
</dbReference>
<dbReference type="FunFam" id="3.40.50.620:FF:000007">
    <property type="entry name" value="Glutamate--tRNA ligase"/>
    <property type="match status" value="1"/>
</dbReference>
<evidence type="ECO:0000256" key="7">
    <source>
        <dbReference type="ARBA" id="ARBA00022840"/>
    </source>
</evidence>
<dbReference type="InterPro" id="IPR020058">
    <property type="entry name" value="Glu/Gln-tRNA-synth_Ib_cat-dom"/>
</dbReference>
<dbReference type="InterPro" id="IPR045462">
    <property type="entry name" value="aa-tRNA-synth_I_cd-bd"/>
</dbReference>
<dbReference type="InterPro" id="IPR004527">
    <property type="entry name" value="Glu-tRNA-ligase_bac/mito"/>
</dbReference>
<accession>A0A9D8PKP3</accession>
<feature type="binding site" evidence="10">
    <location>
        <position position="126"/>
    </location>
    <ligand>
        <name>Zn(2+)</name>
        <dbReference type="ChEBI" id="CHEBI:29105"/>
    </ligand>
</feature>
<feature type="short sequence motif" description="'KMSKS' region" evidence="10">
    <location>
        <begin position="237"/>
        <end position="241"/>
    </location>
</feature>
<dbReference type="InterPro" id="IPR020751">
    <property type="entry name" value="aa-tRNA-synth_I_codon-bd_sub2"/>
</dbReference>
<dbReference type="InterPro" id="IPR049940">
    <property type="entry name" value="GluQ/Sye"/>
</dbReference>
<dbReference type="EC" id="6.1.1.17" evidence="10"/>
<gene>
    <name evidence="10 13" type="primary">gltX</name>
    <name evidence="13" type="ORF">JW984_05670</name>
</gene>
<feature type="binding site" evidence="10">
    <location>
        <position position="128"/>
    </location>
    <ligand>
        <name>Zn(2+)</name>
        <dbReference type="ChEBI" id="CHEBI:29105"/>
    </ligand>
</feature>
<evidence type="ECO:0000256" key="9">
    <source>
        <dbReference type="ARBA" id="ARBA00023146"/>
    </source>
</evidence>
<dbReference type="PRINTS" id="PR00987">
    <property type="entry name" value="TRNASYNTHGLU"/>
</dbReference>
<proteinExistence type="inferred from homology"/>
<dbReference type="InterPro" id="IPR014729">
    <property type="entry name" value="Rossmann-like_a/b/a_fold"/>
</dbReference>
<comment type="cofactor">
    <cofactor evidence="10">
        <name>Zn(2+)</name>
        <dbReference type="ChEBI" id="CHEBI:29105"/>
    </cofactor>
    <text evidence="10">Binds 1 zinc ion per subunit.</text>
</comment>
<dbReference type="HAMAP" id="MF_00022">
    <property type="entry name" value="Glu_tRNA_synth_type1"/>
    <property type="match status" value="1"/>
</dbReference>
<reference evidence="13" key="2">
    <citation type="submission" date="2021-01" db="EMBL/GenBank/DDBJ databases">
        <authorList>
            <person name="Hahn C.R."/>
            <person name="Youssef N.H."/>
            <person name="Elshahed M."/>
        </authorList>
    </citation>
    <scope>NUCLEOTIDE SEQUENCE</scope>
    <source>
        <strain evidence="13">Zod_Metabat.24</strain>
    </source>
</reference>
<dbReference type="Proteomes" id="UP000809273">
    <property type="component" value="Unassembled WGS sequence"/>
</dbReference>
<evidence type="ECO:0000259" key="12">
    <source>
        <dbReference type="Pfam" id="PF19269"/>
    </source>
</evidence>
<evidence type="ECO:0000256" key="5">
    <source>
        <dbReference type="ARBA" id="ARBA00022598"/>
    </source>
</evidence>
<keyword evidence="10" id="KW-0862">Zinc</keyword>
<dbReference type="PANTHER" id="PTHR43311">
    <property type="entry name" value="GLUTAMATE--TRNA LIGASE"/>
    <property type="match status" value="1"/>
</dbReference>
<name>A0A9D8PKP3_9DELT</name>
<keyword evidence="8 10" id="KW-0648">Protein biosynthesis</keyword>
<dbReference type="GO" id="GO:0006424">
    <property type="term" value="P:glutamyl-tRNA aminoacylation"/>
    <property type="evidence" value="ECO:0007669"/>
    <property type="project" value="UniProtKB-UniRule"/>
</dbReference>
<comment type="catalytic activity">
    <reaction evidence="10">
        <text>tRNA(Glu) + L-glutamate + ATP = L-glutamyl-tRNA(Glu) + AMP + diphosphate</text>
        <dbReference type="Rhea" id="RHEA:23540"/>
        <dbReference type="Rhea" id="RHEA-COMP:9663"/>
        <dbReference type="Rhea" id="RHEA-COMP:9680"/>
        <dbReference type="ChEBI" id="CHEBI:29985"/>
        <dbReference type="ChEBI" id="CHEBI:30616"/>
        <dbReference type="ChEBI" id="CHEBI:33019"/>
        <dbReference type="ChEBI" id="CHEBI:78442"/>
        <dbReference type="ChEBI" id="CHEBI:78520"/>
        <dbReference type="ChEBI" id="CHEBI:456215"/>
        <dbReference type="EC" id="6.1.1.17"/>
    </reaction>
</comment>
<protein>
    <recommendedName>
        <fullName evidence="10">Glutamate--tRNA ligase</fullName>
        <ecNumber evidence="10">6.1.1.17</ecNumber>
    </recommendedName>
    <alternativeName>
        <fullName evidence="10">Glutamyl-tRNA synthetase</fullName>
        <shortName evidence="10">GluRS</shortName>
    </alternativeName>
</protein>
<dbReference type="InterPro" id="IPR000924">
    <property type="entry name" value="Glu/Gln-tRNA-synth"/>
</dbReference>
<dbReference type="CDD" id="cd00808">
    <property type="entry name" value="GluRS_core"/>
    <property type="match status" value="1"/>
</dbReference>
<comment type="similarity">
    <text evidence="2 10">Belongs to the class-I aminoacyl-tRNA synthetase family. Glutamate--tRNA ligase type 1 subfamily.</text>
</comment>
<evidence type="ECO:0000256" key="4">
    <source>
        <dbReference type="ARBA" id="ARBA00022490"/>
    </source>
</evidence>
<dbReference type="Gene3D" id="1.10.8.70">
    <property type="entry name" value="Glutamate-tRNA synthetase, class I, anticodon-binding domain 1"/>
    <property type="match status" value="1"/>
</dbReference>
<dbReference type="GO" id="GO:0008270">
    <property type="term" value="F:zinc ion binding"/>
    <property type="evidence" value="ECO:0007669"/>
    <property type="project" value="UniProtKB-UniRule"/>
</dbReference>
<dbReference type="NCBIfam" id="TIGR00464">
    <property type="entry name" value="gltX_bact"/>
    <property type="match status" value="1"/>
</dbReference>
<dbReference type="InterPro" id="IPR033910">
    <property type="entry name" value="GluRS_core"/>
</dbReference>
<dbReference type="InterPro" id="IPR001412">
    <property type="entry name" value="aa-tRNA-synth_I_CS"/>
</dbReference>
<evidence type="ECO:0000256" key="10">
    <source>
        <dbReference type="HAMAP-Rule" id="MF_00022"/>
    </source>
</evidence>
<keyword evidence="9 10" id="KW-0030">Aminoacyl-tRNA synthetase</keyword>
<dbReference type="GO" id="GO:0005524">
    <property type="term" value="F:ATP binding"/>
    <property type="evidence" value="ECO:0007669"/>
    <property type="project" value="UniProtKB-UniRule"/>
</dbReference>
<dbReference type="EMBL" id="JAFGIX010000027">
    <property type="protein sequence ID" value="MBN1572671.1"/>
    <property type="molecule type" value="Genomic_DNA"/>
</dbReference>
<dbReference type="SUPFAM" id="SSF48163">
    <property type="entry name" value="An anticodon-binding domain of class I aminoacyl-tRNA synthetases"/>
    <property type="match status" value="1"/>
</dbReference>
<feature type="domain" description="Glutamyl/glutaminyl-tRNA synthetase class Ib catalytic" evidence="11">
    <location>
        <begin position="5"/>
        <end position="305"/>
    </location>
</feature>
<organism evidence="13 14">
    <name type="scientific">Candidatus Zymogenus saltonus</name>
    <dbReference type="NCBI Taxonomy" id="2844893"/>
    <lineage>
        <taxon>Bacteria</taxon>
        <taxon>Deltaproteobacteria</taxon>
        <taxon>Candidatus Zymogenia</taxon>
        <taxon>Candidatus Zymogeniales</taxon>
        <taxon>Candidatus Zymogenaceae</taxon>
        <taxon>Candidatus Zymogenus</taxon>
    </lineage>
</organism>
<dbReference type="InterPro" id="IPR008925">
    <property type="entry name" value="aa_tRNA-synth_I_cd-bd_sf"/>
</dbReference>
<comment type="subunit">
    <text evidence="3 10">Monomer.</text>
</comment>
<comment type="subcellular location">
    <subcellularLocation>
        <location evidence="1 10">Cytoplasm</location>
    </subcellularLocation>
</comment>
<evidence type="ECO:0000256" key="1">
    <source>
        <dbReference type="ARBA" id="ARBA00004496"/>
    </source>
</evidence>
<evidence type="ECO:0000256" key="8">
    <source>
        <dbReference type="ARBA" id="ARBA00022917"/>
    </source>
</evidence>
<feature type="binding site" evidence="10">
    <location>
        <position position="99"/>
    </location>
    <ligand>
        <name>Zn(2+)</name>
        <dbReference type="ChEBI" id="CHEBI:29105"/>
    </ligand>
</feature>
<feature type="binding site" evidence="10">
    <location>
        <position position="101"/>
    </location>
    <ligand>
        <name>Zn(2+)</name>
        <dbReference type="ChEBI" id="CHEBI:29105"/>
    </ligand>
</feature>
<keyword evidence="7 10" id="KW-0067">ATP-binding</keyword>
<dbReference type="PROSITE" id="PS00178">
    <property type="entry name" value="AA_TRNA_LIGASE_I"/>
    <property type="match status" value="1"/>
</dbReference>
<feature type="binding site" evidence="10">
    <location>
        <position position="240"/>
    </location>
    <ligand>
        <name>ATP</name>
        <dbReference type="ChEBI" id="CHEBI:30616"/>
    </ligand>
</feature>
<dbReference type="GO" id="GO:0005829">
    <property type="term" value="C:cytosol"/>
    <property type="evidence" value="ECO:0007669"/>
    <property type="project" value="TreeGrafter"/>
</dbReference>
<comment type="function">
    <text evidence="10">Catalyzes the attachment of glutamate to tRNA(Glu) in a two-step reaction: glutamate is first activated by ATP to form Glu-AMP and then transferred to the acceptor end of tRNA(Glu).</text>
</comment>
<keyword evidence="4 10" id="KW-0963">Cytoplasm</keyword>
<evidence type="ECO:0000313" key="14">
    <source>
        <dbReference type="Proteomes" id="UP000809273"/>
    </source>
</evidence>
<keyword evidence="10" id="KW-0479">Metal-binding</keyword>
<dbReference type="InterPro" id="IPR020752">
    <property type="entry name" value="Glu-tRNA-synth_I_codon-bd_sub1"/>
</dbReference>
<evidence type="ECO:0000313" key="13">
    <source>
        <dbReference type="EMBL" id="MBN1572671.1"/>
    </source>
</evidence>
<dbReference type="GO" id="GO:0004818">
    <property type="term" value="F:glutamate-tRNA ligase activity"/>
    <property type="evidence" value="ECO:0007669"/>
    <property type="project" value="UniProtKB-UniRule"/>
</dbReference>
<keyword evidence="6 10" id="KW-0547">Nucleotide-binding</keyword>
<evidence type="ECO:0000256" key="2">
    <source>
        <dbReference type="ARBA" id="ARBA00007894"/>
    </source>
</evidence>
<dbReference type="SUPFAM" id="SSF52374">
    <property type="entry name" value="Nucleotidylyl transferase"/>
    <property type="match status" value="1"/>
</dbReference>
<comment type="caution">
    <text evidence="13">The sequence shown here is derived from an EMBL/GenBank/DDBJ whole genome shotgun (WGS) entry which is preliminary data.</text>
</comment>
<dbReference type="Gene3D" id="1.10.10.350">
    <property type="match status" value="1"/>
</dbReference>
<comment type="caution">
    <text evidence="10">Lacks conserved residue(s) required for the propagation of feature annotation.</text>
</comment>
<dbReference type="AlphaFoldDB" id="A0A9D8PKP3"/>
<dbReference type="PANTHER" id="PTHR43311:SF2">
    <property type="entry name" value="GLUTAMATE--TRNA LIGASE, MITOCHONDRIAL-RELATED"/>
    <property type="match status" value="1"/>
</dbReference>
<dbReference type="Pfam" id="PF00749">
    <property type="entry name" value="tRNA-synt_1c"/>
    <property type="match status" value="1"/>
</dbReference>
<dbReference type="GO" id="GO:0000049">
    <property type="term" value="F:tRNA binding"/>
    <property type="evidence" value="ECO:0007669"/>
    <property type="project" value="InterPro"/>
</dbReference>
<sequence>MTSTRTRFAPAPTGYLHIGGARTALFNWLYARHTNGKFILRIEDTDRERSKDEYRDAILRSMEWLGLDWDEGPFYQSERDDRYREGIEKLLETGNAYRCYCTVEELERKREEALKRGEKPKYDGTCRDKEFPERNEPHVIRFKTPLTDVTEFNDLIKGKISFDNGELDDLIIRRTNGTPTYNLTVVIDDADMGMTHVIRGDDHVNNTPRQIVMFEALGLTIPKYAHVPMIFGSDQKKLSKRHGALSVTEYRDAGYLAEAVVNYLVRLGWSHGDQEIFSRDELIEKFDIANVGKSAGIFNFEKMEWLNSHYIKTADPKKLAGELTPFIEKTGYKIDDITWLASAVETLQERAKTLVEMAAMSEFYLNDNIEYEETAAKKFLTVEVVEPFRLLTGRLDSLVDWNTDNIEGVFTKLLEETGLKLGKVAQPVRVALTGGTVSPGIYEIIYVIGKERVVKRINRAVDYIEGQYGEGR</sequence>
<feature type="domain" description="Aminoacyl-tRNA synthetase class I anticodon-binding" evidence="12">
    <location>
        <begin position="319"/>
        <end position="460"/>
    </location>
</feature>
<evidence type="ECO:0000256" key="3">
    <source>
        <dbReference type="ARBA" id="ARBA00011245"/>
    </source>
</evidence>